<comment type="function">
    <text evidence="12 14">F(1)F(0) ATP synthase produces ATP from ADP in the presence of a proton or sodium gradient. F-type ATPases consist of two structural domains, F(1) containing the extramembraneous catalytic core and F(0) containing the membrane proton channel, linked together by a central stalk and a peripheral stalk. During catalysis, ATP synthesis in the catalytic domain of F(1) is coupled via a rotary mechanism of the central stalk subunits to proton translocation.</text>
</comment>
<evidence type="ECO:0000256" key="3">
    <source>
        <dbReference type="ARBA" id="ARBA00022448"/>
    </source>
</evidence>
<gene>
    <name evidence="14" type="primary">atpF</name>
    <name evidence="17" type="ORF">WIS52_10265</name>
</gene>
<keyword evidence="4 14" id="KW-1003">Cell membrane</keyword>
<evidence type="ECO:0000256" key="10">
    <source>
        <dbReference type="ARBA" id="ARBA00023136"/>
    </source>
</evidence>
<evidence type="ECO:0000256" key="2">
    <source>
        <dbReference type="ARBA" id="ARBA00005513"/>
    </source>
</evidence>
<evidence type="ECO:0000256" key="14">
    <source>
        <dbReference type="HAMAP-Rule" id="MF_01398"/>
    </source>
</evidence>
<comment type="function">
    <text evidence="14">Component of the F(0) channel, it forms part of the peripheral stalk, linking F(1) to F(0).</text>
</comment>
<comment type="subcellular location">
    <subcellularLocation>
        <location evidence="1 14">Cell membrane</location>
        <topology evidence="1 14">Single-pass membrane protein</topology>
    </subcellularLocation>
</comment>
<dbReference type="InterPro" id="IPR002146">
    <property type="entry name" value="ATP_synth_b/b'su_bac/chlpt"/>
</dbReference>
<evidence type="ECO:0000313" key="17">
    <source>
        <dbReference type="EMBL" id="MEQ3550856.1"/>
    </source>
</evidence>
<evidence type="ECO:0000256" key="7">
    <source>
        <dbReference type="ARBA" id="ARBA00022781"/>
    </source>
</evidence>
<evidence type="ECO:0000256" key="11">
    <source>
        <dbReference type="ARBA" id="ARBA00023310"/>
    </source>
</evidence>
<evidence type="ECO:0000256" key="4">
    <source>
        <dbReference type="ARBA" id="ARBA00022475"/>
    </source>
</evidence>
<dbReference type="SUPFAM" id="SSF81573">
    <property type="entry name" value="F1F0 ATP synthase subunit B, membrane domain"/>
    <property type="match status" value="1"/>
</dbReference>
<dbReference type="InterPro" id="IPR028987">
    <property type="entry name" value="ATP_synth_B-like_membr_sf"/>
</dbReference>
<reference evidence="17 18" key="1">
    <citation type="submission" date="2024-03" db="EMBL/GenBank/DDBJ databases">
        <title>Draft genome sequence of Pseudonocardia nematodicida JCM 31783.</title>
        <authorList>
            <person name="Butdee W."/>
            <person name="Duangmal K."/>
        </authorList>
    </citation>
    <scope>NUCLEOTIDE SEQUENCE [LARGE SCALE GENOMIC DNA]</scope>
    <source>
        <strain evidence="17 18">JCM 31783</strain>
    </source>
</reference>
<keyword evidence="18" id="KW-1185">Reference proteome</keyword>
<sequence length="184" mass="20271">MVEQMILAAEEPSPIAVYPAELVIGLIAFGFLLFALWKFAVPAFEKLYEERTDAIEGGLKRAQEAQEQADRLKKDYEDQLAGLRAEAARIRDDARAEGQQIKAELRAEAEAEAARIKARGEEQIAAARSSAERELRNEVGGLSVQLAERLLREQLADDSRRSATIDSFLGELDGLQSAQRSGAN</sequence>
<evidence type="ECO:0000256" key="8">
    <source>
        <dbReference type="ARBA" id="ARBA00022989"/>
    </source>
</evidence>
<comment type="caution">
    <text evidence="17">The sequence shown here is derived from an EMBL/GenBank/DDBJ whole genome shotgun (WGS) entry which is preliminary data.</text>
</comment>
<keyword evidence="5 14" id="KW-0138">CF(0)</keyword>
<evidence type="ECO:0000256" key="12">
    <source>
        <dbReference type="ARBA" id="ARBA00025198"/>
    </source>
</evidence>
<keyword evidence="11 14" id="KW-0066">ATP synthesis</keyword>
<keyword evidence="6 14" id="KW-0812">Transmembrane</keyword>
<dbReference type="CDD" id="cd06503">
    <property type="entry name" value="ATP-synt_Fo_b"/>
    <property type="match status" value="1"/>
</dbReference>
<organism evidence="17 18">
    <name type="scientific">Pseudonocardia nematodicida</name>
    <dbReference type="NCBI Taxonomy" id="1206997"/>
    <lineage>
        <taxon>Bacteria</taxon>
        <taxon>Bacillati</taxon>
        <taxon>Actinomycetota</taxon>
        <taxon>Actinomycetes</taxon>
        <taxon>Pseudonocardiales</taxon>
        <taxon>Pseudonocardiaceae</taxon>
        <taxon>Pseudonocardia</taxon>
    </lineage>
</organism>
<dbReference type="Pfam" id="PF00430">
    <property type="entry name" value="ATP-synt_B"/>
    <property type="match status" value="1"/>
</dbReference>
<proteinExistence type="inferred from homology"/>
<comment type="similarity">
    <text evidence="2 14 15">Belongs to the ATPase B chain family.</text>
</comment>
<dbReference type="PANTHER" id="PTHR33445">
    <property type="entry name" value="ATP SYNTHASE SUBUNIT B', CHLOROPLASTIC"/>
    <property type="match status" value="1"/>
</dbReference>
<dbReference type="EMBL" id="JBEDNQ010000003">
    <property type="protein sequence ID" value="MEQ3550856.1"/>
    <property type="molecule type" value="Genomic_DNA"/>
</dbReference>
<keyword evidence="3 14" id="KW-0813">Transport</keyword>
<feature type="coiled-coil region" evidence="16">
    <location>
        <begin position="55"/>
        <end position="93"/>
    </location>
</feature>
<dbReference type="InterPro" id="IPR050059">
    <property type="entry name" value="ATP_synthase_B_chain"/>
</dbReference>
<keyword evidence="8 14" id="KW-1133">Transmembrane helix</keyword>
<keyword evidence="10 14" id="KW-0472">Membrane</keyword>
<dbReference type="Gene3D" id="1.20.5.620">
    <property type="entry name" value="F1F0 ATP synthase subunit B, membrane domain"/>
    <property type="match status" value="1"/>
</dbReference>
<dbReference type="PANTHER" id="PTHR33445:SF1">
    <property type="entry name" value="ATP SYNTHASE SUBUNIT B"/>
    <property type="match status" value="1"/>
</dbReference>
<accession>A0ABV1K8Q0</accession>
<keyword evidence="9 14" id="KW-0406">Ion transport</keyword>
<name>A0ABV1K8Q0_9PSEU</name>
<evidence type="ECO:0000256" key="16">
    <source>
        <dbReference type="SAM" id="Coils"/>
    </source>
</evidence>
<evidence type="ECO:0000256" key="15">
    <source>
        <dbReference type="RuleBase" id="RU003848"/>
    </source>
</evidence>
<keyword evidence="7 14" id="KW-0375">Hydrogen ion transport</keyword>
<evidence type="ECO:0000256" key="9">
    <source>
        <dbReference type="ARBA" id="ARBA00023065"/>
    </source>
</evidence>
<evidence type="ECO:0000256" key="5">
    <source>
        <dbReference type="ARBA" id="ARBA00022547"/>
    </source>
</evidence>
<evidence type="ECO:0000313" key="18">
    <source>
        <dbReference type="Proteomes" id="UP001494902"/>
    </source>
</evidence>
<keyword evidence="16" id="KW-0175">Coiled coil</keyword>
<evidence type="ECO:0000256" key="13">
    <source>
        <dbReference type="ARBA" id="ARBA00025830"/>
    </source>
</evidence>
<evidence type="ECO:0000256" key="1">
    <source>
        <dbReference type="ARBA" id="ARBA00004162"/>
    </source>
</evidence>
<evidence type="ECO:0000256" key="6">
    <source>
        <dbReference type="ARBA" id="ARBA00022692"/>
    </source>
</evidence>
<dbReference type="NCBIfam" id="NF004412">
    <property type="entry name" value="PRK05759.1-3"/>
    <property type="match status" value="1"/>
</dbReference>
<dbReference type="RefSeq" id="WP_349297900.1">
    <property type="nucleotide sequence ID" value="NZ_JBEDNQ010000003.1"/>
</dbReference>
<dbReference type="HAMAP" id="MF_01398">
    <property type="entry name" value="ATP_synth_b_bprime"/>
    <property type="match status" value="1"/>
</dbReference>
<dbReference type="NCBIfam" id="TIGR01144">
    <property type="entry name" value="ATP_synt_b"/>
    <property type="match status" value="1"/>
</dbReference>
<protein>
    <recommendedName>
        <fullName evidence="14">ATP synthase subunit b</fullName>
    </recommendedName>
    <alternativeName>
        <fullName evidence="14">ATP synthase F(0) sector subunit b</fullName>
    </alternativeName>
    <alternativeName>
        <fullName evidence="14">ATPase subunit I</fullName>
    </alternativeName>
    <alternativeName>
        <fullName evidence="14">F-type ATPase subunit b</fullName>
        <shortName evidence="14">F-ATPase subunit b</shortName>
    </alternativeName>
</protein>
<comment type="subunit">
    <text evidence="13 14">F-type ATPases have 2 components, F(1) - the catalytic core - and F(0) - the membrane proton channel. F(1) has five subunits: alpha(3), beta(3), gamma(1), delta(1), epsilon(1). F(0) has three main subunits: a(1), b(2) and c(10-14). The alpha and beta chains form an alternating ring which encloses part of the gamma chain. F(1) is attached to F(0) by a central stalk formed by the gamma and epsilon chains, while a peripheral stalk is formed by the delta and b chains.</text>
</comment>
<dbReference type="InterPro" id="IPR005864">
    <property type="entry name" value="ATP_synth_F0_bsu_bac"/>
</dbReference>
<dbReference type="Proteomes" id="UP001494902">
    <property type="component" value="Unassembled WGS sequence"/>
</dbReference>
<feature type="transmembrane region" description="Helical" evidence="14">
    <location>
        <begin position="15"/>
        <end position="37"/>
    </location>
</feature>